<dbReference type="EMBL" id="JYIX01000037">
    <property type="protein sequence ID" value="KJL32378.1"/>
    <property type="molecule type" value="Genomic_DNA"/>
</dbReference>
<dbReference type="PANTHER" id="PTHR43214">
    <property type="entry name" value="TWO-COMPONENT RESPONSE REGULATOR"/>
    <property type="match status" value="1"/>
</dbReference>
<dbReference type="PANTHER" id="PTHR43214:SF43">
    <property type="entry name" value="TWO-COMPONENT RESPONSE REGULATOR"/>
    <property type="match status" value="1"/>
</dbReference>
<protein>
    <submittedName>
        <fullName evidence="3">Spore germination protein GerE</fullName>
    </submittedName>
</protein>
<feature type="domain" description="HTH luxR-type" evidence="2">
    <location>
        <begin position="444"/>
        <end position="509"/>
    </location>
</feature>
<keyword evidence="4" id="KW-1185">Reference proteome</keyword>
<dbReference type="PROSITE" id="PS00622">
    <property type="entry name" value="HTH_LUXR_1"/>
    <property type="match status" value="1"/>
</dbReference>
<dbReference type="Proteomes" id="UP000033740">
    <property type="component" value="Unassembled WGS sequence"/>
</dbReference>
<evidence type="ECO:0000256" key="1">
    <source>
        <dbReference type="ARBA" id="ARBA00023125"/>
    </source>
</evidence>
<keyword evidence="1" id="KW-0238">DNA-binding</keyword>
<dbReference type="PROSITE" id="PS50043">
    <property type="entry name" value="HTH_LUXR_2"/>
    <property type="match status" value="1"/>
</dbReference>
<dbReference type="AlphaFoldDB" id="A0A0F0LGW8"/>
<dbReference type="RefSeq" id="WP_052680286.1">
    <property type="nucleotide sequence ID" value="NZ_JYIX01000037.1"/>
</dbReference>
<dbReference type="SUPFAM" id="SSF46894">
    <property type="entry name" value="C-terminal effector domain of the bipartite response regulators"/>
    <property type="match status" value="1"/>
</dbReference>
<reference evidence="3 4" key="1">
    <citation type="submission" date="2015-02" db="EMBL/GenBank/DDBJ databases">
        <title>Draft genome sequences of ten Microbacterium spp. with emphasis on heavy metal contaminated environments.</title>
        <authorList>
            <person name="Corretto E."/>
        </authorList>
    </citation>
    <scope>NUCLEOTIDE SEQUENCE [LARGE SCALE GENOMIC DNA]</scope>
    <source>
        <strain evidence="3 4">ARN176</strain>
    </source>
</reference>
<dbReference type="STRING" id="582680.RS86_02850"/>
<dbReference type="SMART" id="SM00421">
    <property type="entry name" value="HTH_LUXR"/>
    <property type="match status" value="1"/>
</dbReference>
<dbReference type="CDD" id="cd06170">
    <property type="entry name" value="LuxR_C_like"/>
    <property type="match status" value="1"/>
</dbReference>
<evidence type="ECO:0000259" key="2">
    <source>
        <dbReference type="PROSITE" id="PS50043"/>
    </source>
</evidence>
<dbReference type="GO" id="GO:0003677">
    <property type="term" value="F:DNA binding"/>
    <property type="evidence" value="ECO:0007669"/>
    <property type="project" value="UniProtKB-KW"/>
</dbReference>
<dbReference type="InterPro" id="IPR036388">
    <property type="entry name" value="WH-like_DNA-bd_sf"/>
</dbReference>
<evidence type="ECO:0000313" key="4">
    <source>
        <dbReference type="Proteomes" id="UP000033740"/>
    </source>
</evidence>
<evidence type="ECO:0000313" key="3">
    <source>
        <dbReference type="EMBL" id="KJL32378.1"/>
    </source>
</evidence>
<organism evidence="3 4">
    <name type="scientific">Microbacterium azadirachtae</name>
    <dbReference type="NCBI Taxonomy" id="582680"/>
    <lineage>
        <taxon>Bacteria</taxon>
        <taxon>Bacillati</taxon>
        <taxon>Actinomycetota</taxon>
        <taxon>Actinomycetes</taxon>
        <taxon>Micrococcales</taxon>
        <taxon>Microbacteriaceae</taxon>
        <taxon>Microbacterium</taxon>
    </lineage>
</organism>
<gene>
    <name evidence="3" type="primary">gerE</name>
    <name evidence="3" type="ORF">RS86_02850</name>
</gene>
<dbReference type="InterPro" id="IPR000792">
    <property type="entry name" value="Tscrpt_reg_LuxR_C"/>
</dbReference>
<proteinExistence type="predicted"/>
<dbReference type="PRINTS" id="PR00038">
    <property type="entry name" value="HTHLUXR"/>
</dbReference>
<dbReference type="InterPro" id="IPR039420">
    <property type="entry name" value="WalR-like"/>
</dbReference>
<accession>A0A0F0LGW8</accession>
<dbReference type="InterPro" id="IPR016032">
    <property type="entry name" value="Sig_transdc_resp-reg_C-effctor"/>
</dbReference>
<dbReference type="Pfam" id="PF00196">
    <property type="entry name" value="GerE"/>
    <property type="match status" value="1"/>
</dbReference>
<sequence>MRPPEALSALPLVQGSSAAPVAPQVAGRLSALPGITTEHLKTVGDRLSAAQRAGLAVLPDVWPLATAAATEAEPGVRRLLLAAALSVTDRADVLLAATATDTRVVISEGVQRTVRFSAGRFRFLSEADRSAMLAGADAAECETIHRALWLAHRQHGLADVGLWHAVHGRAETDPRALRALIAVGQRLLTRGNPEAAFRIASARALAGAAATRSNAAMLGARSALVLGCFDDAVRLFQAAELGEGDLRAQAQTGRRVAQSFLDGPDEGADALARVASQLPLLRSAAATATDHAALTGIDSIAEIWWTSPDEADERHARLYLSVIPAAEVWPWNSAPGPLSPLIEAHVRGQQAGFLLHAGRAAEAATVLGDALVRLPMTHIGGGVTSSALVALQDDAPELVQGFGPALIALRPGRTVGYAVVPDVDGASTVAVSCTAVDERATRPGFPALALLTARESGVIDLLARGLRNREIGLELGISERTVEVHLTNAFRKLGVRNRAEVLARLLEDREEGGAPASRRRERA</sequence>
<dbReference type="GO" id="GO:0006355">
    <property type="term" value="P:regulation of DNA-templated transcription"/>
    <property type="evidence" value="ECO:0007669"/>
    <property type="project" value="InterPro"/>
</dbReference>
<comment type="caution">
    <text evidence="3">The sequence shown here is derived from an EMBL/GenBank/DDBJ whole genome shotgun (WGS) entry which is preliminary data.</text>
</comment>
<dbReference type="Gene3D" id="1.10.10.10">
    <property type="entry name" value="Winged helix-like DNA-binding domain superfamily/Winged helix DNA-binding domain"/>
    <property type="match status" value="1"/>
</dbReference>
<name>A0A0F0LGW8_9MICO</name>
<dbReference type="PATRIC" id="fig|582680.6.peg.2927"/>